<dbReference type="PANTHER" id="PTHR19432">
    <property type="entry name" value="SUGAR TRANSPORTER"/>
    <property type="match status" value="1"/>
</dbReference>
<dbReference type="SUPFAM" id="SSF103473">
    <property type="entry name" value="MFS general substrate transporter"/>
    <property type="match status" value="1"/>
</dbReference>
<feature type="transmembrane region" description="Helical" evidence="6">
    <location>
        <begin position="597"/>
        <end position="616"/>
    </location>
</feature>
<feature type="transmembrane region" description="Helical" evidence="6">
    <location>
        <begin position="723"/>
        <end position="745"/>
    </location>
</feature>
<comment type="subcellular location">
    <subcellularLocation>
        <location evidence="1">Membrane</location>
        <topology evidence="1">Multi-pass membrane protein</topology>
    </subcellularLocation>
</comment>
<evidence type="ECO:0000256" key="1">
    <source>
        <dbReference type="ARBA" id="ARBA00004141"/>
    </source>
</evidence>
<organism evidence="7 8">
    <name type="scientific">Clavelina lepadiformis</name>
    <name type="common">Light-bulb sea squirt</name>
    <name type="synonym">Ascidia lepadiformis</name>
    <dbReference type="NCBI Taxonomy" id="159417"/>
    <lineage>
        <taxon>Eukaryota</taxon>
        <taxon>Metazoa</taxon>
        <taxon>Chordata</taxon>
        <taxon>Tunicata</taxon>
        <taxon>Ascidiacea</taxon>
        <taxon>Aplousobranchia</taxon>
        <taxon>Clavelinidae</taxon>
        <taxon>Clavelina</taxon>
    </lineage>
</organism>
<feature type="transmembrane region" description="Helical" evidence="6">
    <location>
        <begin position="234"/>
        <end position="251"/>
    </location>
</feature>
<reference evidence="7 8" key="1">
    <citation type="submission" date="2024-02" db="EMBL/GenBank/DDBJ databases">
        <authorList>
            <person name="Daric V."/>
            <person name="Darras S."/>
        </authorList>
    </citation>
    <scope>NUCLEOTIDE SEQUENCE [LARGE SCALE GENOMIC DNA]</scope>
</reference>
<gene>
    <name evidence="7" type="ORF">CVLEPA_LOCUS19767</name>
</gene>
<evidence type="ECO:0000313" key="8">
    <source>
        <dbReference type="Proteomes" id="UP001642483"/>
    </source>
</evidence>
<feature type="transmembrane region" description="Helical" evidence="6">
    <location>
        <begin position="652"/>
        <end position="674"/>
    </location>
</feature>
<sequence>MEWITSNEYVTNSEAESTSDSWPVRITPSCRGRADMRRKKRRFSLSSLPRTRSSIVSACASIASPRCNRPQRSAYQLLLNSSIMFGREFCYAIEAGLTTPILLSIGLPANMYSLVWVISPVIGFILQPIIGNLSDRCSCRWGKRRPFIFGLAILLLLGLSLFLNGEQIVALLRNQTTTHKTIDSEVQVISYKVVSIILAVVGVVIFDFSADFIEGPIRAYIMDVCNEEDTNRGLLYQAIFTGAGGAMGYASGGISWTKDTKLGLIFATDRQVVYCIATFLFTITCVCNLLSISENNLIQASEMDIEGNTFKKHLPLAKGQNTESGVVKNGIDQNERSLYAKEDKSEKRAEWVEKKVLKILTKEKREFLLDNYEKRNLRKLPEHKITDRKNKRCNVMESNFKTLRNKAEDTLKPRPFNTKRSMVYGTFTSVEMQATTGSFHKNENIVYHDLSSRKKTIAVEAESSILPEKTAGIHSRNSHVTDNKDAEVLLETPFPPQAGSDVSLDNEAIGSDAEKHTVKLKSVLSTNSGGVRQLLHSIRSMPKNLRCLCVCHLLGWISFLCMALFFTDFVGEIVMHGDPRATRNSRSEELYLRGVQIGNWGLTINAAVSSVYCVALKSMIKRFGAKRIYVMGYCLFGTSSCIIALSPNILTVLVFSAFMGIMSATLYTIPYLLVAQYHEKYKSEALEERGIGTDCALITCMIQLAQIITGLVVGTFVSLLKSVTVTMTASSLTAFAGAAWGVFCVHY</sequence>
<accession>A0ABP0GA37</accession>
<protein>
    <recommendedName>
        <fullName evidence="9">Membrane-associated transporter protein</fullName>
    </recommendedName>
</protein>
<feature type="transmembrane region" description="Helical" evidence="6">
    <location>
        <begin position="146"/>
        <end position="163"/>
    </location>
</feature>
<proteinExistence type="predicted"/>
<evidence type="ECO:0000256" key="6">
    <source>
        <dbReference type="SAM" id="Phobius"/>
    </source>
</evidence>
<comment type="caution">
    <text evidence="7">The sequence shown here is derived from an EMBL/GenBank/DDBJ whole genome shotgun (WGS) entry which is preliminary data.</text>
</comment>
<name>A0ABP0GA37_CLALP</name>
<dbReference type="EMBL" id="CAWYQH010000105">
    <property type="protein sequence ID" value="CAK8687706.1"/>
    <property type="molecule type" value="Genomic_DNA"/>
</dbReference>
<evidence type="ECO:0008006" key="9">
    <source>
        <dbReference type="Google" id="ProtNLM"/>
    </source>
</evidence>
<dbReference type="Pfam" id="PF13347">
    <property type="entry name" value="MFS_2"/>
    <property type="match status" value="1"/>
</dbReference>
<keyword evidence="3 6" id="KW-0812">Transmembrane</keyword>
<feature type="transmembrane region" description="Helical" evidence="6">
    <location>
        <begin position="113"/>
        <end position="134"/>
    </location>
</feature>
<dbReference type="Gene3D" id="1.20.1250.20">
    <property type="entry name" value="MFS general substrate transporter like domains"/>
    <property type="match status" value="2"/>
</dbReference>
<dbReference type="InterPro" id="IPR036259">
    <property type="entry name" value="MFS_trans_sf"/>
</dbReference>
<dbReference type="Proteomes" id="UP001642483">
    <property type="component" value="Unassembled WGS sequence"/>
</dbReference>
<keyword evidence="8" id="KW-1185">Reference proteome</keyword>
<dbReference type="PANTHER" id="PTHR19432:SF34">
    <property type="entry name" value="MEMBRANE-ASSOCIATED TRANSPORTER PROTEIN"/>
    <property type="match status" value="1"/>
</dbReference>
<feature type="transmembrane region" description="Helical" evidence="6">
    <location>
        <begin position="271"/>
        <end position="292"/>
    </location>
</feature>
<feature type="transmembrane region" description="Helical" evidence="6">
    <location>
        <begin position="193"/>
        <end position="213"/>
    </location>
</feature>
<feature type="transmembrane region" description="Helical" evidence="6">
    <location>
        <begin position="628"/>
        <end position="646"/>
    </location>
</feature>
<evidence type="ECO:0000256" key="3">
    <source>
        <dbReference type="ARBA" id="ARBA00022692"/>
    </source>
</evidence>
<keyword evidence="2" id="KW-0813">Transport</keyword>
<feature type="transmembrane region" description="Helical" evidence="6">
    <location>
        <begin position="695"/>
        <end position="717"/>
    </location>
</feature>
<keyword evidence="4 6" id="KW-1133">Transmembrane helix</keyword>
<evidence type="ECO:0000256" key="2">
    <source>
        <dbReference type="ARBA" id="ARBA00022448"/>
    </source>
</evidence>
<evidence type="ECO:0000256" key="5">
    <source>
        <dbReference type="ARBA" id="ARBA00023136"/>
    </source>
</evidence>
<keyword evidence="5 6" id="KW-0472">Membrane</keyword>
<feature type="transmembrane region" description="Helical" evidence="6">
    <location>
        <begin position="545"/>
        <end position="566"/>
    </location>
</feature>
<evidence type="ECO:0000256" key="4">
    <source>
        <dbReference type="ARBA" id="ARBA00022989"/>
    </source>
</evidence>
<evidence type="ECO:0000313" key="7">
    <source>
        <dbReference type="EMBL" id="CAK8687706.1"/>
    </source>
</evidence>